<accession>K1RXK7</accession>
<keyword evidence="3" id="KW-0808">Transferase</keyword>
<evidence type="ECO:0000259" key="2">
    <source>
        <dbReference type="Pfam" id="PF13439"/>
    </source>
</evidence>
<dbReference type="InterPro" id="IPR001296">
    <property type="entry name" value="Glyco_trans_1"/>
</dbReference>
<dbReference type="Pfam" id="PF08942">
    <property type="entry name" value="DUF1919"/>
    <property type="match status" value="1"/>
</dbReference>
<dbReference type="CDD" id="cd03811">
    <property type="entry name" value="GT4_GT28_WabH-like"/>
    <property type="match status" value="1"/>
</dbReference>
<reference evidence="3" key="1">
    <citation type="journal article" date="2013" name="Environ. Microbiol.">
        <title>Microbiota from the distal guts of lean and obese adolescents exhibit partial functional redundancy besides clear differences in community structure.</title>
        <authorList>
            <person name="Ferrer M."/>
            <person name="Ruiz A."/>
            <person name="Lanza F."/>
            <person name="Haange S.B."/>
            <person name="Oberbach A."/>
            <person name="Till H."/>
            <person name="Bargiela R."/>
            <person name="Campoy C."/>
            <person name="Segura M.T."/>
            <person name="Richter M."/>
            <person name="von Bergen M."/>
            <person name="Seifert J."/>
            <person name="Suarez A."/>
        </authorList>
    </citation>
    <scope>NUCLEOTIDE SEQUENCE</scope>
</reference>
<feature type="domain" description="Glycosyltransferase subfamily 4-like N-terminal" evidence="2">
    <location>
        <begin position="227"/>
        <end position="367"/>
    </location>
</feature>
<dbReference type="AlphaFoldDB" id="K1RXK7"/>
<dbReference type="Pfam" id="PF13439">
    <property type="entry name" value="Glyco_transf_4"/>
    <property type="match status" value="1"/>
</dbReference>
<dbReference type="InterPro" id="IPR015037">
    <property type="entry name" value="DUF1919"/>
</dbReference>
<feature type="domain" description="Glycosyl transferase family 1" evidence="1">
    <location>
        <begin position="378"/>
        <end position="533"/>
    </location>
</feature>
<name>K1RXK7_9ZZZZ</name>
<evidence type="ECO:0000259" key="1">
    <source>
        <dbReference type="Pfam" id="PF00534"/>
    </source>
</evidence>
<dbReference type="InterPro" id="IPR050194">
    <property type="entry name" value="Glycosyltransferase_grp1"/>
</dbReference>
<dbReference type="PANTHER" id="PTHR45947">
    <property type="entry name" value="SULFOQUINOVOSYL TRANSFERASE SQD2"/>
    <property type="match status" value="1"/>
</dbReference>
<proteinExistence type="predicted"/>
<gene>
    <name evidence="3" type="ORF">OBE_16450</name>
</gene>
<dbReference type="SUPFAM" id="SSF142795">
    <property type="entry name" value="CAC2185-like"/>
    <property type="match status" value="1"/>
</dbReference>
<organism evidence="3">
    <name type="scientific">human gut metagenome</name>
    <dbReference type="NCBI Taxonomy" id="408170"/>
    <lineage>
        <taxon>unclassified sequences</taxon>
        <taxon>metagenomes</taxon>
        <taxon>organismal metagenomes</taxon>
    </lineage>
</organism>
<dbReference type="InterPro" id="IPR037226">
    <property type="entry name" value="CAC2185-like_sf"/>
</dbReference>
<dbReference type="InterPro" id="IPR028098">
    <property type="entry name" value="Glyco_trans_4-like_N"/>
</dbReference>
<dbReference type="Pfam" id="PF00534">
    <property type="entry name" value="Glycos_transf_1"/>
    <property type="match status" value="1"/>
</dbReference>
<dbReference type="EMBL" id="AJWZ01011204">
    <property type="protein sequence ID" value="EKC46140.1"/>
    <property type="molecule type" value="Genomic_DNA"/>
</dbReference>
<dbReference type="Gene3D" id="3.40.50.2000">
    <property type="entry name" value="Glycogen Phosphorylase B"/>
    <property type="match status" value="2"/>
</dbReference>
<dbReference type="SUPFAM" id="SSF53756">
    <property type="entry name" value="UDP-Glycosyltransferase/glycogen phosphorylase"/>
    <property type="match status" value="1"/>
</dbReference>
<protein>
    <submittedName>
        <fullName evidence="3">Glycosyltransferase</fullName>
    </submittedName>
</protein>
<sequence length="556" mass="64629">MNIRQVLKNIRLKFNMVGSGRRKNKLNSIDFSIISNNCFAGIVYQHFNLQYNTPTVGLYFYPDEYIKFCKKFDYYIGQKLTFIKASNSKYFDDLKKNHYENVIVGMLDDVEIVFLHYKTEREAKDKWERRVHRLSKNIIFKFNDQNGATYENLRDFDALPYKNKIMFTARNYPEFTSNVFCKKYKSASFIKEDYYSVYKYINLVNYINHSIVGKKVLHIIPTYNYSGAENVAITIIDSLKKKYNFDYCSFNGNTRDILNEHKINFICINKFNPRSIKKIIREGKYDIIHAHDYKASCMCALVKGKTKLIMHLHNNSPWLKKVCFNSFAILFAAFRAEKILTVSESIENEYIFSKFIDKKIECIDNPISRGKILSMVSKNDYQKKYDICCVARLTEQKNPMKFLDVLYSIKKSKSDVKAVWVGEGSLEVEVKKRIYELGLADNVEMVGFQKNPYKYMACSKIFMLTSDWEGYGLVAFEALTLGLPCIVSNVGGLPKIVDDSCGMLCNKAGDFVHEAIELLNDSNKYVSKSKNAVKKSKKIENIVTYINKIDDIYSNL</sequence>
<evidence type="ECO:0000313" key="3">
    <source>
        <dbReference type="EMBL" id="EKC46140.1"/>
    </source>
</evidence>
<comment type="caution">
    <text evidence="3">The sequence shown here is derived from an EMBL/GenBank/DDBJ whole genome shotgun (WGS) entry which is preliminary data.</text>
</comment>
<dbReference type="PANTHER" id="PTHR45947:SF3">
    <property type="entry name" value="SULFOQUINOVOSYL TRANSFERASE SQD2"/>
    <property type="match status" value="1"/>
</dbReference>
<dbReference type="GO" id="GO:0016757">
    <property type="term" value="F:glycosyltransferase activity"/>
    <property type="evidence" value="ECO:0007669"/>
    <property type="project" value="InterPro"/>
</dbReference>